<dbReference type="Proteomes" id="UP000311382">
    <property type="component" value="Unassembled WGS sequence"/>
</dbReference>
<sequence>MREWSFGERGPRWRTHVLKLPLAEPRLALHRRRTLLPPFADEHVHQTAELPLVCEVWQLERLFVADRPLQVDQNHVELLNDGLAAVLGGAVVLVWLDARHDAVAEPPVRRLGPLALLVRPIGVVRLAEVLGRRRLSDLEDDPLEAVERRVHEGQRLGEDVPHLDVS</sequence>
<keyword evidence="2" id="KW-1185">Reference proteome</keyword>
<dbReference type="AlphaFoldDB" id="A0A5C5G1X8"/>
<dbReference type="EMBL" id="SOZI01000027">
    <property type="protein sequence ID" value="TNY22344.1"/>
    <property type="molecule type" value="Genomic_DNA"/>
</dbReference>
<evidence type="ECO:0000313" key="2">
    <source>
        <dbReference type="Proteomes" id="UP000311382"/>
    </source>
</evidence>
<comment type="caution">
    <text evidence="1">The sequence shown here is derived from an EMBL/GenBank/DDBJ whole genome shotgun (WGS) entry which is preliminary data.</text>
</comment>
<name>A0A5C5G1X8_9BASI</name>
<accession>A0A5C5G1X8</accession>
<evidence type="ECO:0000313" key="1">
    <source>
        <dbReference type="EMBL" id="TNY22344.1"/>
    </source>
</evidence>
<protein>
    <submittedName>
        <fullName evidence="1">Uncharacterized protein</fullName>
    </submittedName>
</protein>
<reference evidence="1 2" key="1">
    <citation type="submission" date="2019-03" db="EMBL/GenBank/DDBJ databases">
        <title>Rhodosporidium diobovatum UCD-FST 08-225 genome sequencing, assembly, and annotation.</title>
        <authorList>
            <person name="Fakankun I.U."/>
            <person name="Fristensky B."/>
            <person name="Levin D.B."/>
        </authorList>
    </citation>
    <scope>NUCLEOTIDE SEQUENCE [LARGE SCALE GENOMIC DNA]</scope>
    <source>
        <strain evidence="1 2">UCD-FST 08-225</strain>
    </source>
</reference>
<organism evidence="1 2">
    <name type="scientific">Rhodotorula diobovata</name>
    <dbReference type="NCBI Taxonomy" id="5288"/>
    <lineage>
        <taxon>Eukaryota</taxon>
        <taxon>Fungi</taxon>
        <taxon>Dikarya</taxon>
        <taxon>Basidiomycota</taxon>
        <taxon>Pucciniomycotina</taxon>
        <taxon>Microbotryomycetes</taxon>
        <taxon>Sporidiobolales</taxon>
        <taxon>Sporidiobolaceae</taxon>
        <taxon>Rhodotorula</taxon>
    </lineage>
</organism>
<proteinExistence type="predicted"/>
<gene>
    <name evidence="1" type="ORF">DMC30DRAFT_392625</name>
</gene>